<gene>
    <name evidence="1" type="ORF">ABB34_05160</name>
</gene>
<evidence type="ECO:0000313" key="2">
    <source>
        <dbReference type="Proteomes" id="UP000050940"/>
    </source>
</evidence>
<keyword evidence="2" id="KW-1185">Reference proteome</keyword>
<dbReference type="PATRIC" id="fig|659018.3.peg.937"/>
<dbReference type="EMBL" id="LDJP01000025">
    <property type="protein sequence ID" value="KRG87297.1"/>
    <property type="molecule type" value="Genomic_DNA"/>
</dbReference>
<sequence>MADEMAPMLPMRMNQDMSIQTVFAAGNVVTMTAKYEYDRTLLERILATAGVSNEQALQFMRNHARSGPLCSVDEGRNFIAHGGVIRYLYRFNDGAIHTVIDVTACQ</sequence>
<evidence type="ECO:0000313" key="1">
    <source>
        <dbReference type="EMBL" id="KRG87297.1"/>
    </source>
</evidence>
<organism evidence="1 2">
    <name type="scientific">Stenotrophomonas daejeonensis</name>
    <dbReference type="NCBI Taxonomy" id="659018"/>
    <lineage>
        <taxon>Bacteria</taxon>
        <taxon>Pseudomonadati</taxon>
        <taxon>Pseudomonadota</taxon>
        <taxon>Gammaproteobacteria</taxon>
        <taxon>Lysobacterales</taxon>
        <taxon>Lysobacteraceae</taxon>
        <taxon>Stenotrophomonas</taxon>
    </lineage>
</organism>
<dbReference type="Proteomes" id="UP000050940">
    <property type="component" value="Unassembled WGS sequence"/>
</dbReference>
<reference evidence="1 2" key="1">
    <citation type="submission" date="2015-05" db="EMBL/GenBank/DDBJ databases">
        <title>Genome sequencing and analysis of members of genus Stenotrophomonas.</title>
        <authorList>
            <person name="Patil P.P."/>
            <person name="Midha S."/>
            <person name="Patil P.B."/>
        </authorList>
    </citation>
    <scope>NUCLEOTIDE SEQUENCE [LARGE SCALE GENOMIC DNA]</scope>
    <source>
        <strain evidence="1 2">JCM 16244</strain>
    </source>
</reference>
<proteinExistence type="predicted"/>
<name>A0A0R0E9S5_9GAMM</name>
<protein>
    <submittedName>
        <fullName evidence="1">Uncharacterized protein</fullName>
    </submittedName>
</protein>
<dbReference type="AlphaFoldDB" id="A0A0R0E9S5"/>
<accession>A0A0R0E9S5</accession>
<comment type="caution">
    <text evidence="1">The sequence shown here is derived from an EMBL/GenBank/DDBJ whole genome shotgun (WGS) entry which is preliminary data.</text>
</comment>